<reference evidence="2" key="1">
    <citation type="journal article" date="2023" name="Mol. Phylogenet. Evol.">
        <title>Genome-scale phylogeny and comparative genomics of the fungal order Sordariales.</title>
        <authorList>
            <person name="Hensen N."/>
            <person name="Bonometti L."/>
            <person name="Westerberg I."/>
            <person name="Brannstrom I.O."/>
            <person name="Guillou S."/>
            <person name="Cros-Aarteil S."/>
            <person name="Calhoun S."/>
            <person name="Haridas S."/>
            <person name="Kuo A."/>
            <person name="Mondo S."/>
            <person name="Pangilinan J."/>
            <person name="Riley R."/>
            <person name="LaButti K."/>
            <person name="Andreopoulos B."/>
            <person name="Lipzen A."/>
            <person name="Chen C."/>
            <person name="Yan M."/>
            <person name="Daum C."/>
            <person name="Ng V."/>
            <person name="Clum A."/>
            <person name="Steindorff A."/>
            <person name="Ohm R.A."/>
            <person name="Martin F."/>
            <person name="Silar P."/>
            <person name="Natvig D.O."/>
            <person name="Lalanne C."/>
            <person name="Gautier V."/>
            <person name="Ament-Velasquez S.L."/>
            <person name="Kruys A."/>
            <person name="Hutchinson M.I."/>
            <person name="Powell A.J."/>
            <person name="Barry K."/>
            <person name="Miller A.N."/>
            <person name="Grigoriev I.V."/>
            <person name="Debuchy R."/>
            <person name="Gladieux P."/>
            <person name="Hiltunen Thoren M."/>
            <person name="Johannesson H."/>
        </authorList>
    </citation>
    <scope>NUCLEOTIDE SEQUENCE</scope>
    <source>
        <strain evidence="2">PSN293</strain>
    </source>
</reference>
<dbReference type="AlphaFoldDB" id="A0AAN7B4G2"/>
<dbReference type="EMBL" id="MU858171">
    <property type="protein sequence ID" value="KAK4210563.1"/>
    <property type="molecule type" value="Genomic_DNA"/>
</dbReference>
<keyword evidence="3" id="KW-1185">Reference proteome</keyword>
<protein>
    <submittedName>
        <fullName evidence="2">Uncharacterized protein</fullName>
    </submittedName>
</protein>
<organism evidence="2 3">
    <name type="scientific">Rhypophila decipiens</name>
    <dbReference type="NCBI Taxonomy" id="261697"/>
    <lineage>
        <taxon>Eukaryota</taxon>
        <taxon>Fungi</taxon>
        <taxon>Dikarya</taxon>
        <taxon>Ascomycota</taxon>
        <taxon>Pezizomycotina</taxon>
        <taxon>Sordariomycetes</taxon>
        <taxon>Sordariomycetidae</taxon>
        <taxon>Sordariales</taxon>
        <taxon>Naviculisporaceae</taxon>
        <taxon>Rhypophila</taxon>
    </lineage>
</organism>
<sequence>MCRLMTFSGTCTCCGEEFAWEDLAQELSCLEAKNTGVFGECRRGIHREEHRFDQECDECVARNGVDEGYGDWEQEQTFEHEVSGKGGDGNSKGKHKDDFYQDHGNTPEETKYGEDGRRRKKQRTS</sequence>
<dbReference type="Proteomes" id="UP001301769">
    <property type="component" value="Unassembled WGS sequence"/>
</dbReference>
<evidence type="ECO:0000313" key="2">
    <source>
        <dbReference type="EMBL" id="KAK4210563.1"/>
    </source>
</evidence>
<comment type="caution">
    <text evidence="2">The sequence shown here is derived from an EMBL/GenBank/DDBJ whole genome shotgun (WGS) entry which is preliminary data.</text>
</comment>
<proteinExistence type="predicted"/>
<reference evidence="2" key="2">
    <citation type="submission" date="2023-05" db="EMBL/GenBank/DDBJ databases">
        <authorList>
            <consortium name="Lawrence Berkeley National Laboratory"/>
            <person name="Steindorff A."/>
            <person name="Hensen N."/>
            <person name="Bonometti L."/>
            <person name="Westerberg I."/>
            <person name="Brannstrom I.O."/>
            <person name="Guillou S."/>
            <person name="Cros-Aarteil S."/>
            <person name="Calhoun S."/>
            <person name="Haridas S."/>
            <person name="Kuo A."/>
            <person name="Mondo S."/>
            <person name="Pangilinan J."/>
            <person name="Riley R."/>
            <person name="Labutti K."/>
            <person name="Andreopoulos B."/>
            <person name="Lipzen A."/>
            <person name="Chen C."/>
            <person name="Yanf M."/>
            <person name="Daum C."/>
            <person name="Ng V."/>
            <person name="Clum A."/>
            <person name="Ohm R."/>
            <person name="Martin F."/>
            <person name="Silar P."/>
            <person name="Natvig D."/>
            <person name="Lalanne C."/>
            <person name="Gautier V."/>
            <person name="Ament-Velasquez S.L."/>
            <person name="Kruys A."/>
            <person name="Hutchinson M.I."/>
            <person name="Powell A.J."/>
            <person name="Barry K."/>
            <person name="Miller A.N."/>
            <person name="Grigoriev I.V."/>
            <person name="Debuchy R."/>
            <person name="Gladieux P."/>
            <person name="Thoren M.H."/>
            <person name="Johannesson H."/>
        </authorList>
    </citation>
    <scope>NUCLEOTIDE SEQUENCE</scope>
    <source>
        <strain evidence="2">PSN293</strain>
    </source>
</reference>
<feature type="region of interest" description="Disordered" evidence="1">
    <location>
        <begin position="70"/>
        <end position="125"/>
    </location>
</feature>
<feature type="compositionally biased region" description="Basic and acidic residues" evidence="1">
    <location>
        <begin position="95"/>
        <end position="117"/>
    </location>
</feature>
<evidence type="ECO:0000256" key="1">
    <source>
        <dbReference type="SAM" id="MobiDB-lite"/>
    </source>
</evidence>
<accession>A0AAN7B4G2</accession>
<gene>
    <name evidence="2" type="ORF">QBC37DRAFT_292154</name>
</gene>
<evidence type="ECO:0000313" key="3">
    <source>
        <dbReference type="Proteomes" id="UP001301769"/>
    </source>
</evidence>
<name>A0AAN7B4G2_9PEZI</name>